<dbReference type="EMBL" id="LT960611">
    <property type="protein sequence ID" value="SON48689.1"/>
    <property type="molecule type" value="Genomic_DNA"/>
</dbReference>
<feature type="transmembrane region" description="Helical" evidence="1">
    <location>
        <begin position="28"/>
        <end position="46"/>
    </location>
</feature>
<evidence type="ECO:0000256" key="1">
    <source>
        <dbReference type="SAM" id="Phobius"/>
    </source>
</evidence>
<protein>
    <submittedName>
        <fullName evidence="2">Uncharacterized protein</fullName>
    </submittedName>
</protein>
<accession>A0A2N8Z9V3</accession>
<dbReference type="KEGG" id="vta:A0710"/>
<keyword evidence="1" id="KW-0812">Transmembrane</keyword>
<reference evidence="2 3" key="1">
    <citation type="submission" date="2017-10" db="EMBL/GenBank/DDBJ databases">
        <authorList>
            <person name="Banno H."/>
            <person name="Chua N.-H."/>
        </authorList>
    </citation>
    <scope>NUCLEOTIDE SEQUENCE [LARGE SCALE GENOMIC DNA]</scope>
    <source>
        <strain evidence="2">Vibrio tapetis CECT4600</strain>
    </source>
</reference>
<evidence type="ECO:0000313" key="3">
    <source>
        <dbReference type="Proteomes" id="UP000235828"/>
    </source>
</evidence>
<keyword evidence="1" id="KW-1133">Transmembrane helix</keyword>
<sequence>MHDMQGVTGSSPVAGTKFVLSEQNAKPAFIAGFVVSIPQLLLSVLTHR</sequence>
<proteinExistence type="predicted"/>
<dbReference type="AlphaFoldDB" id="A0A2N8Z9V3"/>
<keyword evidence="3" id="KW-1185">Reference proteome</keyword>
<dbReference type="Proteomes" id="UP000235828">
    <property type="component" value="Chromosome A"/>
</dbReference>
<evidence type="ECO:0000313" key="2">
    <source>
        <dbReference type="EMBL" id="SON48689.1"/>
    </source>
</evidence>
<gene>
    <name evidence="2" type="ORF">VTAP4600_A0710</name>
</gene>
<organism evidence="2 3">
    <name type="scientific">Vibrio tapetis subsp. tapetis</name>
    <dbReference type="NCBI Taxonomy" id="1671868"/>
    <lineage>
        <taxon>Bacteria</taxon>
        <taxon>Pseudomonadati</taxon>
        <taxon>Pseudomonadota</taxon>
        <taxon>Gammaproteobacteria</taxon>
        <taxon>Vibrionales</taxon>
        <taxon>Vibrionaceae</taxon>
        <taxon>Vibrio</taxon>
    </lineage>
</organism>
<name>A0A2N8Z9V3_9VIBR</name>
<keyword evidence="1" id="KW-0472">Membrane</keyword>